<dbReference type="InterPro" id="IPR025302">
    <property type="entry name" value="DrrA1/2-like_C"/>
</dbReference>
<dbReference type="PANTHER" id="PTHR42711">
    <property type="entry name" value="ABC TRANSPORTER ATP-BINDING PROTEIN"/>
    <property type="match status" value="1"/>
</dbReference>
<dbReference type="InterPro" id="IPR050763">
    <property type="entry name" value="ABC_transporter_ATP-binding"/>
</dbReference>
<dbReference type="Gene3D" id="3.40.50.300">
    <property type="entry name" value="P-loop containing nucleotide triphosphate hydrolases"/>
    <property type="match status" value="1"/>
</dbReference>
<dbReference type="NCBIfam" id="TIGR01188">
    <property type="entry name" value="drrA"/>
    <property type="match status" value="1"/>
</dbReference>
<dbReference type="Pfam" id="PF13732">
    <property type="entry name" value="DrrA1-3_C"/>
    <property type="match status" value="1"/>
</dbReference>
<keyword evidence="5 12" id="KW-0067">ATP-binding</keyword>
<reference evidence="12" key="1">
    <citation type="submission" date="2020-01" db="EMBL/GenBank/DDBJ databases">
        <title>Whole-genome analyses of novel actinobacteria.</title>
        <authorList>
            <person name="Sahin N."/>
        </authorList>
    </citation>
    <scope>NUCLEOTIDE SEQUENCE</scope>
    <source>
        <strain evidence="12">YC537</strain>
    </source>
</reference>
<dbReference type="Pfam" id="PF00005">
    <property type="entry name" value="ABC_tran"/>
    <property type="match status" value="1"/>
</dbReference>
<dbReference type="InterPro" id="IPR017871">
    <property type="entry name" value="ABC_transporter-like_CS"/>
</dbReference>
<evidence type="ECO:0000256" key="10">
    <source>
        <dbReference type="SAM" id="MobiDB-lite"/>
    </source>
</evidence>
<dbReference type="SMART" id="SM00382">
    <property type="entry name" value="AAA"/>
    <property type="match status" value="1"/>
</dbReference>
<name>A0A964UR16_9ACTN</name>
<dbReference type="InterPro" id="IPR003439">
    <property type="entry name" value="ABC_transporter-like_ATP-bd"/>
</dbReference>
<sequence length="386" mass="40407">MACSAGPGRKLSTVYSDKGTVYSVDRSSTPEATPVSTPTTPHAPHAQHTPYSVRAEGLRKRYGDKRALDGFDLAVRAGTVHGLLGPNGAGKTTAVRVLATLVRLDGGSATVAGIDVAADPRGVRRRIGLAGQYAAVDEILSGRQNLEMFGRLFHLGGRRARLRAAELLERFDLVAAADLTAGDYSGGMRRRLDLAASMILAPDVLFLDEPTTGLDPRGRGEVWDSVRALVAGGTTVLLTTQYLDEADKLASRITVIDQGRAIADDTPDGLKSTVGGDRLEVVAADPADLAAVTEAVARVADADAAPERDMAERRVHAPVTDRVAALTEVARALQDQGVTVEDIGLRRPSLDDVFLRLTGHGAGPSRTEPASEPGTGGGTEAVEVAA</sequence>
<dbReference type="PROSITE" id="PS00211">
    <property type="entry name" value="ABC_TRANSPORTER_1"/>
    <property type="match status" value="1"/>
</dbReference>
<evidence type="ECO:0000256" key="5">
    <source>
        <dbReference type="ARBA" id="ARBA00022840"/>
    </source>
</evidence>
<keyword evidence="7" id="KW-0472">Membrane</keyword>
<feature type="compositionally biased region" description="Polar residues" evidence="10">
    <location>
        <begin position="25"/>
        <end position="40"/>
    </location>
</feature>
<proteinExistence type="inferred from homology"/>
<dbReference type="PROSITE" id="PS50893">
    <property type="entry name" value="ABC_TRANSPORTER_2"/>
    <property type="match status" value="1"/>
</dbReference>
<evidence type="ECO:0000256" key="8">
    <source>
        <dbReference type="ARBA" id="ARBA00023251"/>
    </source>
</evidence>
<dbReference type="GO" id="GO:0046677">
    <property type="term" value="P:response to antibiotic"/>
    <property type="evidence" value="ECO:0007669"/>
    <property type="project" value="UniProtKB-KW"/>
</dbReference>
<dbReference type="GO" id="GO:0043215">
    <property type="term" value="P:daunorubicin transport"/>
    <property type="evidence" value="ECO:0007669"/>
    <property type="project" value="InterPro"/>
</dbReference>
<evidence type="ECO:0000256" key="9">
    <source>
        <dbReference type="ARBA" id="ARBA00049985"/>
    </source>
</evidence>
<dbReference type="AlphaFoldDB" id="A0A964UR16"/>
<dbReference type="SUPFAM" id="SSF52540">
    <property type="entry name" value="P-loop containing nucleoside triphosphate hydrolases"/>
    <property type="match status" value="1"/>
</dbReference>
<dbReference type="PANTHER" id="PTHR42711:SF19">
    <property type="entry name" value="DOXORUBICIN RESISTANCE ATP-BINDING PROTEIN DRRA"/>
    <property type="match status" value="1"/>
</dbReference>
<evidence type="ECO:0000256" key="7">
    <source>
        <dbReference type="ARBA" id="ARBA00023136"/>
    </source>
</evidence>
<feature type="domain" description="ABC transporter" evidence="11">
    <location>
        <begin position="53"/>
        <end position="283"/>
    </location>
</feature>
<keyword evidence="13" id="KW-1185">Reference proteome</keyword>
<evidence type="ECO:0000256" key="3">
    <source>
        <dbReference type="ARBA" id="ARBA00022475"/>
    </source>
</evidence>
<comment type="caution">
    <text evidence="12">The sequence shown here is derived from an EMBL/GenBank/DDBJ whole genome shotgun (WGS) entry which is preliminary data.</text>
</comment>
<accession>A0A964UR16</accession>
<evidence type="ECO:0000313" key="13">
    <source>
        <dbReference type="Proteomes" id="UP000598297"/>
    </source>
</evidence>
<evidence type="ECO:0000313" key="12">
    <source>
        <dbReference type="EMBL" id="NBE52865.1"/>
    </source>
</evidence>
<dbReference type="OrthoDB" id="9804819at2"/>
<keyword evidence="8" id="KW-0046">Antibiotic resistance</keyword>
<comment type="subcellular location">
    <subcellularLocation>
        <location evidence="1">Cell membrane</location>
        <topology evidence="1">Peripheral membrane protein</topology>
        <orientation evidence="1">Cytoplasmic side</orientation>
    </subcellularLocation>
</comment>
<dbReference type="Proteomes" id="UP000598297">
    <property type="component" value="Unassembled WGS sequence"/>
</dbReference>
<dbReference type="EMBL" id="JAAAHS010000105">
    <property type="protein sequence ID" value="NBE52865.1"/>
    <property type="molecule type" value="Genomic_DNA"/>
</dbReference>
<feature type="region of interest" description="Disordered" evidence="10">
    <location>
        <begin position="22"/>
        <end position="53"/>
    </location>
</feature>
<protein>
    <submittedName>
        <fullName evidence="12">ATP-binding cassette domain-containing protein</fullName>
    </submittedName>
</protein>
<evidence type="ECO:0000256" key="2">
    <source>
        <dbReference type="ARBA" id="ARBA00022448"/>
    </source>
</evidence>
<dbReference type="GO" id="GO:1900753">
    <property type="term" value="P:doxorubicin transport"/>
    <property type="evidence" value="ECO:0007669"/>
    <property type="project" value="InterPro"/>
</dbReference>
<feature type="region of interest" description="Disordered" evidence="10">
    <location>
        <begin position="358"/>
        <end position="386"/>
    </location>
</feature>
<dbReference type="InterPro" id="IPR005894">
    <property type="entry name" value="DrrA"/>
</dbReference>
<keyword evidence="3" id="KW-1003">Cell membrane</keyword>
<dbReference type="GO" id="GO:0005524">
    <property type="term" value="F:ATP binding"/>
    <property type="evidence" value="ECO:0007669"/>
    <property type="project" value="UniProtKB-KW"/>
</dbReference>
<keyword evidence="6" id="KW-1278">Translocase</keyword>
<evidence type="ECO:0000256" key="6">
    <source>
        <dbReference type="ARBA" id="ARBA00022967"/>
    </source>
</evidence>
<dbReference type="InterPro" id="IPR003593">
    <property type="entry name" value="AAA+_ATPase"/>
</dbReference>
<comment type="similarity">
    <text evidence="9">Belongs to the ABC transporter superfamily. Drug exporter-1 (DrugE1) (TC 3.A.1.105) family.</text>
</comment>
<dbReference type="GO" id="GO:0016887">
    <property type="term" value="F:ATP hydrolysis activity"/>
    <property type="evidence" value="ECO:0007669"/>
    <property type="project" value="InterPro"/>
</dbReference>
<keyword evidence="4" id="KW-0547">Nucleotide-binding</keyword>
<organism evidence="12 13">
    <name type="scientific">Streptomyces boluensis</name>
    <dbReference type="NCBI Taxonomy" id="1775135"/>
    <lineage>
        <taxon>Bacteria</taxon>
        <taxon>Bacillati</taxon>
        <taxon>Actinomycetota</taxon>
        <taxon>Actinomycetes</taxon>
        <taxon>Kitasatosporales</taxon>
        <taxon>Streptomycetaceae</taxon>
        <taxon>Streptomyces</taxon>
    </lineage>
</organism>
<dbReference type="InterPro" id="IPR027417">
    <property type="entry name" value="P-loop_NTPase"/>
</dbReference>
<evidence type="ECO:0000256" key="1">
    <source>
        <dbReference type="ARBA" id="ARBA00004413"/>
    </source>
</evidence>
<gene>
    <name evidence="12" type="ORF">GUY60_15810</name>
</gene>
<evidence type="ECO:0000256" key="4">
    <source>
        <dbReference type="ARBA" id="ARBA00022741"/>
    </source>
</evidence>
<keyword evidence="2" id="KW-0813">Transport</keyword>
<evidence type="ECO:0000259" key="11">
    <source>
        <dbReference type="PROSITE" id="PS50893"/>
    </source>
</evidence>
<dbReference type="GO" id="GO:0005886">
    <property type="term" value="C:plasma membrane"/>
    <property type="evidence" value="ECO:0007669"/>
    <property type="project" value="UniProtKB-SubCell"/>
</dbReference>